<reference evidence="1 2" key="1">
    <citation type="submission" date="2015-12" db="EMBL/GenBank/DDBJ databases">
        <title>Draft Genome Sequence of Desulfitobacterium hafniense Strain DH, a Sulfate-reducing Bacterium Isolated from Paddy Soils.</title>
        <authorList>
            <person name="Bao P."/>
            <person name="Zhang X."/>
            <person name="Li G."/>
        </authorList>
    </citation>
    <scope>NUCLEOTIDE SEQUENCE [LARGE SCALE GENOMIC DNA]</scope>
    <source>
        <strain evidence="1 2">DH</strain>
    </source>
</reference>
<dbReference type="RefSeq" id="WP_015944117.1">
    <property type="nucleotide sequence ID" value="NZ_LK996017.1"/>
</dbReference>
<dbReference type="Proteomes" id="UP000054623">
    <property type="component" value="Unassembled WGS sequence"/>
</dbReference>
<organism evidence="1 2">
    <name type="scientific">Desulfitobacterium hafniense</name>
    <name type="common">Desulfitobacterium frappieri</name>
    <dbReference type="NCBI Taxonomy" id="49338"/>
    <lineage>
        <taxon>Bacteria</taxon>
        <taxon>Bacillati</taxon>
        <taxon>Bacillota</taxon>
        <taxon>Clostridia</taxon>
        <taxon>Eubacteriales</taxon>
        <taxon>Desulfitobacteriaceae</taxon>
        <taxon>Desulfitobacterium</taxon>
    </lineage>
</organism>
<name>A0A0W1JFE8_DESHA</name>
<evidence type="ECO:0000313" key="1">
    <source>
        <dbReference type="EMBL" id="KTE90323.1"/>
    </source>
</evidence>
<gene>
    <name evidence="1" type="ORF">AT727_24480</name>
</gene>
<protein>
    <submittedName>
        <fullName evidence="1">Uncharacterized protein</fullName>
    </submittedName>
</protein>
<dbReference type="OrthoDB" id="9808140at2"/>
<sequence>MIAPTFTRDELQSKPLEKLMEAFGFKTFSRWTHQSYQDFLRNQGLTICSEAVITGHKFPISFIVCR</sequence>
<dbReference type="EMBL" id="LOCK01000040">
    <property type="protein sequence ID" value="KTE90323.1"/>
    <property type="molecule type" value="Genomic_DNA"/>
</dbReference>
<comment type="caution">
    <text evidence="1">The sequence shown here is derived from an EMBL/GenBank/DDBJ whole genome shotgun (WGS) entry which is preliminary data.</text>
</comment>
<accession>A0A0W1JFE8</accession>
<dbReference type="AlphaFoldDB" id="A0A0W1JFE8"/>
<proteinExistence type="predicted"/>
<evidence type="ECO:0000313" key="2">
    <source>
        <dbReference type="Proteomes" id="UP000054623"/>
    </source>
</evidence>